<dbReference type="Proteomes" id="UP001075354">
    <property type="component" value="Chromosome 3"/>
</dbReference>
<evidence type="ECO:0000256" key="1">
    <source>
        <dbReference type="SAM" id="SignalP"/>
    </source>
</evidence>
<protein>
    <submittedName>
        <fullName evidence="2">Uncharacterized protein</fullName>
    </submittedName>
</protein>
<dbReference type="AlphaFoldDB" id="A0AAV7XY39"/>
<evidence type="ECO:0000313" key="2">
    <source>
        <dbReference type="EMBL" id="KAJ1529952.1"/>
    </source>
</evidence>
<reference evidence="2" key="1">
    <citation type="submission" date="2022-12" db="EMBL/GenBank/DDBJ databases">
        <title>Chromosome-level genome assembly of the bean flower thrips Megalurothrips usitatus.</title>
        <authorList>
            <person name="Ma L."/>
            <person name="Liu Q."/>
            <person name="Li H."/>
            <person name="Cai W."/>
        </authorList>
    </citation>
    <scope>NUCLEOTIDE SEQUENCE</scope>
    <source>
        <strain evidence="2">Cailab_2022a</strain>
    </source>
</reference>
<accession>A0AAV7XY39</accession>
<keyword evidence="3" id="KW-1185">Reference proteome</keyword>
<sequence>MVRTFLTVLVVACILCIPHAPAGAGSAMDILGRALVDRDFQPGLLGPGNNCSNLGVRTMCSMSVNLVPGVEVSVCSLACNWAGCGVYNCSEGLCSCHSRLDANQPCSNLVVRTLCDPLANVLPKTFCDDSVTLCSLVCRWAGCGNSTCSEGQRLCSCDSKS</sequence>
<gene>
    <name evidence="2" type="ORF">ONE63_006680</name>
</gene>
<evidence type="ECO:0000313" key="3">
    <source>
        <dbReference type="Proteomes" id="UP001075354"/>
    </source>
</evidence>
<comment type="caution">
    <text evidence="2">The sequence shown here is derived from an EMBL/GenBank/DDBJ whole genome shotgun (WGS) entry which is preliminary data.</text>
</comment>
<feature type="chain" id="PRO_5043720334" evidence="1">
    <location>
        <begin position="25"/>
        <end position="161"/>
    </location>
</feature>
<name>A0AAV7XY39_9NEOP</name>
<organism evidence="2 3">
    <name type="scientific">Megalurothrips usitatus</name>
    <name type="common">bean blossom thrips</name>
    <dbReference type="NCBI Taxonomy" id="439358"/>
    <lineage>
        <taxon>Eukaryota</taxon>
        <taxon>Metazoa</taxon>
        <taxon>Ecdysozoa</taxon>
        <taxon>Arthropoda</taxon>
        <taxon>Hexapoda</taxon>
        <taxon>Insecta</taxon>
        <taxon>Pterygota</taxon>
        <taxon>Neoptera</taxon>
        <taxon>Paraneoptera</taxon>
        <taxon>Thysanoptera</taxon>
        <taxon>Terebrantia</taxon>
        <taxon>Thripoidea</taxon>
        <taxon>Thripidae</taxon>
        <taxon>Megalurothrips</taxon>
    </lineage>
</organism>
<dbReference type="EMBL" id="JAPTSV010000003">
    <property type="protein sequence ID" value="KAJ1529952.1"/>
    <property type="molecule type" value="Genomic_DNA"/>
</dbReference>
<keyword evidence="1" id="KW-0732">Signal</keyword>
<proteinExistence type="predicted"/>
<feature type="signal peptide" evidence="1">
    <location>
        <begin position="1"/>
        <end position="24"/>
    </location>
</feature>